<name>A0A367L0H7_9HYPO</name>
<evidence type="ECO:0000313" key="2">
    <source>
        <dbReference type="EMBL" id="RCI07907.1"/>
    </source>
</evidence>
<dbReference type="EMBL" id="LKCN02000023">
    <property type="protein sequence ID" value="RCI07907.1"/>
    <property type="molecule type" value="Genomic_DNA"/>
</dbReference>
<gene>
    <name evidence="2" type="ORF">L249_5786</name>
</gene>
<protein>
    <submittedName>
        <fullName evidence="2">Uncharacterized protein</fullName>
    </submittedName>
</protein>
<accession>A0A367L0H7</accession>
<evidence type="ECO:0000256" key="1">
    <source>
        <dbReference type="SAM" id="MobiDB-lite"/>
    </source>
</evidence>
<proteinExistence type="predicted"/>
<dbReference type="Proteomes" id="UP000253664">
    <property type="component" value="Unassembled WGS sequence"/>
</dbReference>
<feature type="region of interest" description="Disordered" evidence="1">
    <location>
        <begin position="75"/>
        <end position="95"/>
    </location>
</feature>
<comment type="caution">
    <text evidence="2">The sequence shown here is derived from an EMBL/GenBank/DDBJ whole genome shotgun (WGS) entry which is preliminary data.</text>
</comment>
<dbReference type="AlphaFoldDB" id="A0A367L0H7"/>
<keyword evidence="3" id="KW-1185">Reference proteome</keyword>
<feature type="non-terminal residue" evidence="2">
    <location>
        <position position="121"/>
    </location>
</feature>
<sequence>MDSRGIRRLSVVTGLVRIRQIDVPMPRCIVMTVRPSFAPTIRVPSGPAAVLPLRLSFGPDGGVASASVTSLHMEEGEEEGECIMGGHTPIQQPKAFSDAGRGLKVTNDLSVTALLQSTIPS</sequence>
<evidence type="ECO:0000313" key="3">
    <source>
        <dbReference type="Proteomes" id="UP000253664"/>
    </source>
</evidence>
<organism evidence="2 3">
    <name type="scientific">Ophiocordyceps polyrhachis-furcata BCC 54312</name>
    <dbReference type="NCBI Taxonomy" id="1330021"/>
    <lineage>
        <taxon>Eukaryota</taxon>
        <taxon>Fungi</taxon>
        <taxon>Dikarya</taxon>
        <taxon>Ascomycota</taxon>
        <taxon>Pezizomycotina</taxon>
        <taxon>Sordariomycetes</taxon>
        <taxon>Hypocreomycetidae</taxon>
        <taxon>Hypocreales</taxon>
        <taxon>Ophiocordycipitaceae</taxon>
        <taxon>Ophiocordyceps</taxon>
    </lineage>
</organism>
<reference evidence="2 3" key="1">
    <citation type="journal article" date="2015" name="BMC Genomics">
        <title>Insights from the genome of Ophiocordyceps polyrhachis-furcata to pathogenicity and host specificity in insect fungi.</title>
        <authorList>
            <person name="Wichadakul D."/>
            <person name="Kobmoo N."/>
            <person name="Ingsriswang S."/>
            <person name="Tangphatsornruang S."/>
            <person name="Chantasingh D."/>
            <person name="Luangsa-ard J.J."/>
            <person name="Eurwilaichitr L."/>
        </authorList>
    </citation>
    <scope>NUCLEOTIDE SEQUENCE [LARGE SCALE GENOMIC DNA]</scope>
    <source>
        <strain evidence="2 3">BCC 54312</strain>
    </source>
</reference>